<proteinExistence type="predicted"/>
<dbReference type="Gene3D" id="2.20.25.10">
    <property type="match status" value="1"/>
</dbReference>
<evidence type="ECO:0008006" key="4">
    <source>
        <dbReference type="Google" id="ProtNLM"/>
    </source>
</evidence>
<dbReference type="Gene3D" id="2.20.28.30">
    <property type="entry name" value="RNA polymerase ii, chain L"/>
    <property type="match status" value="1"/>
</dbReference>
<keyword evidence="1" id="KW-0472">Membrane</keyword>
<dbReference type="RefSeq" id="WP_097840100.1">
    <property type="nucleotide sequence ID" value="NZ_NMTY01000031.1"/>
</dbReference>
<dbReference type="Pfam" id="PF03966">
    <property type="entry name" value="Trm112p"/>
    <property type="match status" value="1"/>
</dbReference>
<evidence type="ECO:0000256" key="1">
    <source>
        <dbReference type="SAM" id="Phobius"/>
    </source>
</evidence>
<protein>
    <recommendedName>
        <fullName evidence="4">DNA-directed RNA polymerase subunit P</fullName>
    </recommendedName>
</protein>
<accession>A0A2A7AMG6</accession>
<dbReference type="InterPro" id="IPR005651">
    <property type="entry name" value="Trm112-like"/>
</dbReference>
<dbReference type="AlphaFoldDB" id="A0A2A7AMG6"/>
<comment type="caution">
    <text evidence="2">The sequence shown here is derived from an EMBL/GenBank/DDBJ whole genome shotgun (WGS) entry which is preliminary data.</text>
</comment>
<dbReference type="EMBL" id="NMTY01000031">
    <property type="protein sequence ID" value="PDX80340.1"/>
    <property type="molecule type" value="Genomic_DNA"/>
</dbReference>
<dbReference type="PANTHER" id="PTHR37826">
    <property type="entry name" value="FLOTILLIN BAND_7_5 DOMAIN PROTEIN"/>
    <property type="match status" value="1"/>
</dbReference>
<feature type="transmembrane region" description="Helical" evidence="1">
    <location>
        <begin position="348"/>
        <end position="368"/>
    </location>
</feature>
<dbReference type="SUPFAM" id="SSF158997">
    <property type="entry name" value="Trm112p-like"/>
    <property type="match status" value="1"/>
</dbReference>
<keyword evidence="1" id="KW-1133">Transmembrane helix</keyword>
<evidence type="ECO:0000313" key="3">
    <source>
        <dbReference type="Proteomes" id="UP000220005"/>
    </source>
</evidence>
<evidence type="ECO:0000313" key="2">
    <source>
        <dbReference type="EMBL" id="PDX80340.1"/>
    </source>
</evidence>
<organism evidence="2 3">
    <name type="scientific">Faecalibacterium prausnitzii</name>
    <dbReference type="NCBI Taxonomy" id="853"/>
    <lineage>
        <taxon>Bacteria</taxon>
        <taxon>Bacillati</taxon>
        <taxon>Bacillota</taxon>
        <taxon>Clostridia</taxon>
        <taxon>Eubacteriales</taxon>
        <taxon>Oscillospiraceae</taxon>
        <taxon>Faecalibacterium</taxon>
    </lineage>
</organism>
<keyword evidence="1" id="KW-0812">Transmembrane</keyword>
<dbReference type="Proteomes" id="UP000220005">
    <property type="component" value="Unassembled WGS sequence"/>
</dbReference>
<reference evidence="2 3" key="1">
    <citation type="journal article" date="2017" name="Front. Microbiol.">
        <title>New Insights into the Diversity of the Genus Faecalibacterium.</title>
        <authorList>
            <person name="Benevides L."/>
            <person name="Burman S."/>
            <person name="Martin R."/>
            <person name="Robert V."/>
            <person name="Thomas M."/>
            <person name="Miquel S."/>
            <person name="Chain F."/>
            <person name="Sokol H."/>
            <person name="Bermudez-Humaran L.G."/>
            <person name="Morrison M."/>
            <person name="Langella P."/>
            <person name="Azevedo V.A."/>
            <person name="Chatel J.M."/>
            <person name="Soares S."/>
        </authorList>
    </citation>
    <scope>NUCLEOTIDE SEQUENCE [LARGE SCALE GENOMIC DNA]</scope>
    <source>
        <strain evidence="2 3">CNCM I 4575</strain>
    </source>
</reference>
<gene>
    <name evidence="2" type="ORF">CGS58_12680</name>
</gene>
<name>A0A2A7AMG6_9FIRM</name>
<dbReference type="PANTHER" id="PTHR37826:SF3">
    <property type="entry name" value="J DOMAIN-CONTAINING PROTEIN"/>
    <property type="match status" value="1"/>
</dbReference>
<sequence length="369" mass="40871">MADKVTNYQCPACTGPLHFDSTTGKLVCDYCGSAYEVADIEAQYAQKQQKADAAAASDEKKAAARRAKAAGENPVWSEAEASGLSSYSCTTCGAELVCDATTAATTCPYCGNPTVLGGKLSGKLKPEYILPFKMDKNAAIAQLTKYYKGKAFLPKAFKSQNHIAEIQGVYVPFWLFDAEADARGSYDGQVSESHREGDYRVTTTQHYDVRREGTATFARVPVDGSSKMPDEHMDSIEPFDYSELKPFSTAYLPGFLADRYDEDAKTCADRAKTRIENSTAEALRQTLSEYAVVDTLEENINVRMKKAHYTLLPVWMLHTRWKEQDFLFAMNGQTGRLIGDLPVDKGRVAAWFARIALPLMAILIWLLYL</sequence>